<reference evidence="3 4" key="1">
    <citation type="submission" date="2024-04" db="EMBL/GenBank/DDBJ databases">
        <authorList>
            <consortium name="Genoscope - CEA"/>
            <person name="William W."/>
        </authorList>
    </citation>
    <scope>NUCLEOTIDE SEQUENCE [LARGE SCALE GENOMIC DNA]</scope>
</reference>
<name>A0AAV2HQJ5_LYMST</name>
<evidence type="ECO:0000313" key="4">
    <source>
        <dbReference type="Proteomes" id="UP001497497"/>
    </source>
</evidence>
<dbReference type="InterPro" id="IPR036186">
    <property type="entry name" value="Serpin_sf"/>
</dbReference>
<feature type="domain" description="Serpin" evidence="2">
    <location>
        <begin position="31"/>
        <end position="86"/>
    </location>
</feature>
<sequence>MVYSLIIVLAIVGCAHRGMGDEGLRELSRRMTKFSQNLHEDLALEQVNSVYSPASIHLALSMAYLGARGSTAEGMKSALQLTKSERSTQITPDMGQGRDLPTRCPSRHCQQPLVQRKI</sequence>
<feature type="signal peptide" evidence="1">
    <location>
        <begin position="1"/>
        <end position="20"/>
    </location>
</feature>
<gene>
    <name evidence="3" type="ORF">GSLYS_00009618001</name>
</gene>
<proteinExistence type="predicted"/>
<evidence type="ECO:0000259" key="2">
    <source>
        <dbReference type="Pfam" id="PF00079"/>
    </source>
</evidence>
<accession>A0AAV2HQJ5</accession>
<dbReference type="SUPFAM" id="SSF56574">
    <property type="entry name" value="Serpins"/>
    <property type="match status" value="1"/>
</dbReference>
<dbReference type="AlphaFoldDB" id="A0AAV2HQJ5"/>
<organism evidence="3 4">
    <name type="scientific">Lymnaea stagnalis</name>
    <name type="common">Great pond snail</name>
    <name type="synonym">Helix stagnalis</name>
    <dbReference type="NCBI Taxonomy" id="6523"/>
    <lineage>
        <taxon>Eukaryota</taxon>
        <taxon>Metazoa</taxon>
        <taxon>Spiralia</taxon>
        <taxon>Lophotrochozoa</taxon>
        <taxon>Mollusca</taxon>
        <taxon>Gastropoda</taxon>
        <taxon>Heterobranchia</taxon>
        <taxon>Euthyneura</taxon>
        <taxon>Panpulmonata</taxon>
        <taxon>Hygrophila</taxon>
        <taxon>Lymnaeoidea</taxon>
        <taxon>Lymnaeidae</taxon>
        <taxon>Lymnaea</taxon>
    </lineage>
</organism>
<keyword evidence="1" id="KW-0732">Signal</keyword>
<protein>
    <recommendedName>
        <fullName evidence="2">Serpin domain-containing protein</fullName>
    </recommendedName>
</protein>
<dbReference type="EMBL" id="CAXITT010000207">
    <property type="protein sequence ID" value="CAL1535658.1"/>
    <property type="molecule type" value="Genomic_DNA"/>
</dbReference>
<evidence type="ECO:0000313" key="3">
    <source>
        <dbReference type="EMBL" id="CAL1535658.1"/>
    </source>
</evidence>
<dbReference type="Pfam" id="PF00079">
    <property type="entry name" value="Serpin"/>
    <property type="match status" value="1"/>
</dbReference>
<comment type="caution">
    <text evidence="3">The sequence shown here is derived from an EMBL/GenBank/DDBJ whole genome shotgun (WGS) entry which is preliminary data.</text>
</comment>
<evidence type="ECO:0000256" key="1">
    <source>
        <dbReference type="SAM" id="SignalP"/>
    </source>
</evidence>
<dbReference type="InterPro" id="IPR042178">
    <property type="entry name" value="Serpin_sf_1"/>
</dbReference>
<dbReference type="InterPro" id="IPR023796">
    <property type="entry name" value="Serpin_dom"/>
</dbReference>
<feature type="chain" id="PRO_5043898216" description="Serpin domain-containing protein" evidence="1">
    <location>
        <begin position="21"/>
        <end position="118"/>
    </location>
</feature>
<dbReference type="Gene3D" id="3.30.497.10">
    <property type="entry name" value="Antithrombin, subunit I, domain 2"/>
    <property type="match status" value="1"/>
</dbReference>
<keyword evidence="4" id="KW-1185">Reference proteome</keyword>
<dbReference type="Proteomes" id="UP001497497">
    <property type="component" value="Unassembled WGS sequence"/>
</dbReference>